<evidence type="ECO:0000259" key="1">
    <source>
        <dbReference type="PROSITE" id="PS50076"/>
    </source>
</evidence>
<gene>
    <name evidence="2" type="ORF">AURANDRAFT_17901</name>
</gene>
<accession>F0XYN7</accession>
<dbReference type="SMART" id="SM00271">
    <property type="entry name" value="DnaJ"/>
    <property type="match status" value="1"/>
</dbReference>
<feature type="domain" description="J" evidence="1">
    <location>
        <begin position="4"/>
        <end position="65"/>
    </location>
</feature>
<dbReference type="AlphaFoldDB" id="F0XYN7"/>
<dbReference type="OrthoDB" id="10250354at2759"/>
<proteinExistence type="predicted"/>
<dbReference type="Proteomes" id="UP000002729">
    <property type="component" value="Unassembled WGS sequence"/>
</dbReference>
<protein>
    <recommendedName>
        <fullName evidence="1">J domain-containing protein</fullName>
    </recommendedName>
</protein>
<dbReference type="eggNOG" id="KOG0691">
    <property type="taxonomic scope" value="Eukaryota"/>
</dbReference>
<dbReference type="PANTHER" id="PTHR24074">
    <property type="entry name" value="CO-CHAPERONE PROTEIN DJLA"/>
    <property type="match status" value="1"/>
</dbReference>
<dbReference type="CDD" id="cd06257">
    <property type="entry name" value="DnaJ"/>
    <property type="match status" value="1"/>
</dbReference>
<dbReference type="KEGG" id="aaf:AURANDRAFT_17901"/>
<dbReference type="PROSITE" id="PS50076">
    <property type="entry name" value="DNAJ_2"/>
    <property type="match status" value="1"/>
</dbReference>
<dbReference type="SUPFAM" id="SSF46565">
    <property type="entry name" value="Chaperone J-domain"/>
    <property type="match status" value="1"/>
</dbReference>
<dbReference type="PRINTS" id="PR00625">
    <property type="entry name" value="JDOMAIN"/>
</dbReference>
<dbReference type="InterPro" id="IPR036869">
    <property type="entry name" value="J_dom_sf"/>
</dbReference>
<dbReference type="Pfam" id="PF00226">
    <property type="entry name" value="DnaJ"/>
    <property type="match status" value="1"/>
</dbReference>
<sequence length="65" mass="7136">DDGGYYAALGVSRDASAGDIARAYRRRSLACHPDKGGDAEQFKKLNEAKEVLGDAEKRRAYDRFG</sequence>
<feature type="non-terminal residue" evidence="2">
    <location>
        <position position="1"/>
    </location>
</feature>
<keyword evidence="3" id="KW-1185">Reference proteome</keyword>
<dbReference type="InterPro" id="IPR050817">
    <property type="entry name" value="DjlA_DnaK_co-chaperone"/>
</dbReference>
<reference evidence="2 3" key="1">
    <citation type="journal article" date="2011" name="Proc. Natl. Acad. Sci. U.S.A.">
        <title>Niche of harmful alga Aureococcus anophagefferens revealed through ecogenomics.</title>
        <authorList>
            <person name="Gobler C.J."/>
            <person name="Berry D.L."/>
            <person name="Dyhrman S.T."/>
            <person name="Wilhelm S.W."/>
            <person name="Salamov A."/>
            <person name="Lobanov A.V."/>
            <person name="Zhang Y."/>
            <person name="Collier J.L."/>
            <person name="Wurch L.L."/>
            <person name="Kustka A.B."/>
            <person name="Dill B.D."/>
            <person name="Shah M."/>
            <person name="VerBerkmoes N.C."/>
            <person name="Kuo A."/>
            <person name="Terry A."/>
            <person name="Pangilinan J."/>
            <person name="Lindquist E.A."/>
            <person name="Lucas S."/>
            <person name="Paulsen I.T."/>
            <person name="Hattenrath-Lehmann T.K."/>
            <person name="Talmage S.C."/>
            <person name="Walker E.A."/>
            <person name="Koch F."/>
            <person name="Burson A.M."/>
            <person name="Marcoval M.A."/>
            <person name="Tang Y.Z."/>
            <person name="Lecleir G.R."/>
            <person name="Coyne K.J."/>
            <person name="Berg G.M."/>
            <person name="Bertrand E.M."/>
            <person name="Saito M.A."/>
            <person name="Gladyshev V.N."/>
            <person name="Grigoriev I.V."/>
        </authorList>
    </citation>
    <scope>NUCLEOTIDE SEQUENCE [LARGE SCALE GENOMIC DNA]</scope>
    <source>
        <strain evidence="3">CCMP 1984</strain>
    </source>
</reference>
<dbReference type="GeneID" id="20218917"/>
<dbReference type="Gene3D" id="1.10.287.110">
    <property type="entry name" value="DnaJ domain"/>
    <property type="match status" value="1"/>
</dbReference>
<evidence type="ECO:0000313" key="3">
    <source>
        <dbReference type="Proteomes" id="UP000002729"/>
    </source>
</evidence>
<name>F0XYN7_AURAN</name>
<dbReference type="InterPro" id="IPR001623">
    <property type="entry name" value="DnaJ_domain"/>
</dbReference>
<dbReference type="RefSeq" id="XP_009032923.1">
    <property type="nucleotide sequence ID" value="XM_009034675.1"/>
</dbReference>
<evidence type="ECO:0000313" key="2">
    <source>
        <dbReference type="EMBL" id="EGB11793.1"/>
    </source>
</evidence>
<organism evidence="3">
    <name type="scientific">Aureococcus anophagefferens</name>
    <name type="common">Harmful bloom alga</name>
    <dbReference type="NCBI Taxonomy" id="44056"/>
    <lineage>
        <taxon>Eukaryota</taxon>
        <taxon>Sar</taxon>
        <taxon>Stramenopiles</taxon>
        <taxon>Ochrophyta</taxon>
        <taxon>Pelagophyceae</taxon>
        <taxon>Pelagomonadales</taxon>
        <taxon>Pelagomonadaceae</taxon>
        <taxon>Aureococcus</taxon>
    </lineage>
</organism>
<dbReference type="InParanoid" id="F0XYN7"/>
<dbReference type="EMBL" id="GL833121">
    <property type="protein sequence ID" value="EGB11793.1"/>
    <property type="molecule type" value="Genomic_DNA"/>
</dbReference>
<feature type="non-terminal residue" evidence="2">
    <location>
        <position position="65"/>
    </location>
</feature>